<accession>A0A8H4EKL2</accession>
<dbReference type="EMBL" id="WTPW01000506">
    <property type="protein sequence ID" value="KAF0504543.1"/>
    <property type="molecule type" value="Genomic_DNA"/>
</dbReference>
<evidence type="ECO:0000313" key="1">
    <source>
        <dbReference type="EMBL" id="KAF0504543.1"/>
    </source>
</evidence>
<comment type="caution">
    <text evidence="1">The sequence shown here is derived from an EMBL/GenBank/DDBJ whole genome shotgun (WGS) entry which is preliminary data.</text>
</comment>
<evidence type="ECO:0000313" key="2">
    <source>
        <dbReference type="Proteomes" id="UP000439903"/>
    </source>
</evidence>
<organism evidence="1 2">
    <name type="scientific">Gigaspora margarita</name>
    <dbReference type="NCBI Taxonomy" id="4874"/>
    <lineage>
        <taxon>Eukaryota</taxon>
        <taxon>Fungi</taxon>
        <taxon>Fungi incertae sedis</taxon>
        <taxon>Mucoromycota</taxon>
        <taxon>Glomeromycotina</taxon>
        <taxon>Glomeromycetes</taxon>
        <taxon>Diversisporales</taxon>
        <taxon>Gigasporaceae</taxon>
        <taxon>Gigaspora</taxon>
    </lineage>
</organism>
<sequence length="90" mass="10222">MNSFATVNLPANRRRDKNSMCVFHFRDSEELYNARDAIIATQSNAFFVPPALQAQIPGGQLEPVGTAWYVFKTGEAKTDFAHDRSFFLMF</sequence>
<dbReference type="Proteomes" id="UP000439903">
    <property type="component" value="Unassembled WGS sequence"/>
</dbReference>
<protein>
    <submittedName>
        <fullName evidence="1">Uncharacterized protein</fullName>
    </submittedName>
</protein>
<dbReference type="AlphaFoldDB" id="A0A8H4EKL2"/>
<name>A0A8H4EKL2_GIGMA</name>
<keyword evidence="2" id="KW-1185">Reference proteome</keyword>
<gene>
    <name evidence="1" type="ORF">F8M41_019520</name>
</gene>
<dbReference type="OrthoDB" id="2328541at2759"/>
<proteinExistence type="predicted"/>
<reference evidence="1 2" key="1">
    <citation type="journal article" date="2019" name="Environ. Microbiol.">
        <title>At the nexus of three kingdoms: the genome of the mycorrhizal fungus Gigaspora margarita provides insights into plant, endobacterial and fungal interactions.</title>
        <authorList>
            <person name="Venice F."/>
            <person name="Ghignone S."/>
            <person name="Salvioli di Fossalunga A."/>
            <person name="Amselem J."/>
            <person name="Novero M."/>
            <person name="Xianan X."/>
            <person name="Sedzielewska Toro K."/>
            <person name="Morin E."/>
            <person name="Lipzen A."/>
            <person name="Grigoriev I.V."/>
            <person name="Henrissat B."/>
            <person name="Martin F.M."/>
            <person name="Bonfante P."/>
        </authorList>
    </citation>
    <scope>NUCLEOTIDE SEQUENCE [LARGE SCALE GENOMIC DNA]</scope>
    <source>
        <strain evidence="1 2">BEG34</strain>
    </source>
</reference>